<reference evidence="1" key="1">
    <citation type="submission" date="2018-02" db="EMBL/GenBank/DDBJ databases">
        <title>Rhizophora mucronata_Transcriptome.</title>
        <authorList>
            <person name="Meera S.P."/>
            <person name="Sreeshan A."/>
            <person name="Augustine A."/>
        </authorList>
    </citation>
    <scope>NUCLEOTIDE SEQUENCE</scope>
    <source>
        <tissue evidence="1">Leaf</tissue>
    </source>
</reference>
<protein>
    <submittedName>
        <fullName evidence="1">Uncharacterized protein</fullName>
    </submittedName>
</protein>
<organism evidence="1">
    <name type="scientific">Rhizophora mucronata</name>
    <name type="common">Asiatic mangrove</name>
    <dbReference type="NCBI Taxonomy" id="61149"/>
    <lineage>
        <taxon>Eukaryota</taxon>
        <taxon>Viridiplantae</taxon>
        <taxon>Streptophyta</taxon>
        <taxon>Embryophyta</taxon>
        <taxon>Tracheophyta</taxon>
        <taxon>Spermatophyta</taxon>
        <taxon>Magnoliopsida</taxon>
        <taxon>eudicotyledons</taxon>
        <taxon>Gunneridae</taxon>
        <taxon>Pentapetalae</taxon>
        <taxon>rosids</taxon>
        <taxon>fabids</taxon>
        <taxon>Malpighiales</taxon>
        <taxon>Rhizophoraceae</taxon>
        <taxon>Rhizophora</taxon>
    </lineage>
</organism>
<dbReference type="AlphaFoldDB" id="A0A2P2QMA5"/>
<dbReference type="EMBL" id="GGEC01087543">
    <property type="protein sequence ID" value="MBX68027.1"/>
    <property type="molecule type" value="Transcribed_RNA"/>
</dbReference>
<proteinExistence type="predicted"/>
<name>A0A2P2QMA5_RHIMU</name>
<sequence>MRWTVMVAGNPLKYTKVTEGTFSRSQQCTMLSIDVIHPEFESFPCARIDLLLNTSP</sequence>
<evidence type="ECO:0000313" key="1">
    <source>
        <dbReference type="EMBL" id="MBX68027.1"/>
    </source>
</evidence>
<accession>A0A2P2QMA5</accession>